<dbReference type="Gene3D" id="1.10.8.80">
    <property type="entry name" value="Magnesium chelatase subunit I, C-Terminal domain"/>
    <property type="match status" value="1"/>
</dbReference>
<keyword evidence="8" id="KW-1185">Reference proteome</keyword>
<feature type="domain" description="Transglutaminase-like" evidence="4">
    <location>
        <begin position="485"/>
        <end position="605"/>
    </location>
</feature>
<dbReference type="Proteomes" id="UP001642464">
    <property type="component" value="Unassembled WGS sequence"/>
</dbReference>
<feature type="transmembrane region" description="Helical" evidence="3">
    <location>
        <begin position="176"/>
        <end position="194"/>
    </location>
</feature>
<name>A0ABP0PQB0_9DINO</name>
<dbReference type="PANTHER" id="PTHR42759:SF5">
    <property type="entry name" value="METHANOL DEHYDROGENASE REGULATOR"/>
    <property type="match status" value="1"/>
</dbReference>
<gene>
    <name evidence="7" type="ORF">SCF082_LOCUS36985</name>
</gene>
<feature type="transmembrane region" description="Helical" evidence="3">
    <location>
        <begin position="1239"/>
        <end position="1262"/>
    </location>
</feature>
<dbReference type="SUPFAM" id="SSF52540">
    <property type="entry name" value="P-loop containing nucleoside triphosphate hydrolases"/>
    <property type="match status" value="1"/>
</dbReference>
<evidence type="ECO:0000256" key="1">
    <source>
        <dbReference type="ARBA" id="ARBA00012825"/>
    </source>
</evidence>
<feature type="transmembrane region" description="Helical" evidence="3">
    <location>
        <begin position="125"/>
        <end position="156"/>
    </location>
</feature>
<feature type="domain" description="ATPase AAA-3" evidence="5">
    <location>
        <begin position="775"/>
        <end position="904"/>
    </location>
</feature>
<feature type="transmembrane region" description="Helical" evidence="3">
    <location>
        <begin position="33"/>
        <end position="54"/>
    </location>
</feature>
<dbReference type="PROSITE" id="PS51257">
    <property type="entry name" value="PROKAR_LIPOPROTEIN"/>
    <property type="match status" value="1"/>
</dbReference>
<dbReference type="EMBL" id="CAXAMM010037291">
    <property type="protein sequence ID" value="CAK9076910.1"/>
    <property type="molecule type" value="Genomic_DNA"/>
</dbReference>
<evidence type="ECO:0000259" key="4">
    <source>
        <dbReference type="Pfam" id="PF01841"/>
    </source>
</evidence>
<proteinExistence type="predicted"/>
<keyword evidence="3" id="KW-1133">Transmembrane helix</keyword>
<feature type="transmembrane region" description="Helical" evidence="3">
    <location>
        <begin position="663"/>
        <end position="686"/>
    </location>
</feature>
<keyword evidence="3" id="KW-0812">Transmembrane</keyword>
<reference evidence="7 8" key="1">
    <citation type="submission" date="2024-02" db="EMBL/GenBank/DDBJ databases">
        <authorList>
            <person name="Chen Y."/>
            <person name="Shah S."/>
            <person name="Dougan E. K."/>
            <person name="Thang M."/>
            <person name="Chan C."/>
        </authorList>
    </citation>
    <scope>NUCLEOTIDE SEQUENCE [LARGE SCALE GENOMIC DNA]</scope>
</reference>
<dbReference type="CDD" id="cd00009">
    <property type="entry name" value="AAA"/>
    <property type="match status" value="1"/>
</dbReference>
<dbReference type="InterPro" id="IPR038765">
    <property type="entry name" value="Papain-like_cys_pep_sf"/>
</dbReference>
<dbReference type="InterPro" id="IPR011703">
    <property type="entry name" value="ATPase_AAA-3"/>
</dbReference>
<dbReference type="EC" id="6.6.1.1" evidence="1"/>
<feature type="transmembrane region" description="Helical" evidence="3">
    <location>
        <begin position="1336"/>
        <end position="1355"/>
    </location>
</feature>
<dbReference type="InterPro" id="IPR041628">
    <property type="entry name" value="ChlI/MoxR_AAA_lid"/>
</dbReference>
<dbReference type="InterPro" id="IPR050764">
    <property type="entry name" value="CbbQ/NirQ/NorQ/GpvN"/>
</dbReference>
<comment type="pathway">
    <text evidence="2">Porphyrin-containing compound metabolism.</text>
</comment>
<feature type="transmembrane region" description="Helical" evidence="3">
    <location>
        <begin position="1388"/>
        <end position="1409"/>
    </location>
</feature>
<feature type="transmembrane region" description="Helical" evidence="3">
    <location>
        <begin position="634"/>
        <end position="657"/>
    </location>
</feature>
<evidence type="ECO:0000313" key="7">
    <source>
        <dbReference type="EMBL" id="CAK9076910.1"/>
    </source>
</evidence>
<dbReference type="InterPro" id="IPR002931">
    <property type="entry name" value="Transglutaminase-like"/>
</dbReference>
<feature type="transmembrane region" description="Helical" evidence="3">
    <location>
        <begin position="1268"/>
        <end position="1287"/>
    </location>
</feature>
<sequence>MSGSRSLTNLTLLMVAVACVFVQTALYTRQSTIAPGWVLLIASVAVAVVFGYCFQGCSGNRKVLPGLVTSGLAALPLLWNIAIERIGFGSDPYEVQLAYILRNLMLALASRWNDPRALRWATATSLFLVLFGFMWSINLWTAGLLVVYATLGIWWLVDSHWKVIDVQSAASTKSAIPFRPALFALSLVAVFVIATSPVGGKLDATSALNGFFPSSGGTRYHDARAVGGVGDGDQMVAAKEQASSFGPIDSELFLESKMPSLYDIANEFSEGVPLKAKRPRRAIPLAITQVQQNHQRRGTTDKPTREFQTIRQRTKSRVISKDLKSHALLLVRGPTPQHLGLEVYDHWDGQSLISKGPTDPLKVRLDPPDQGRGRWLRLLSELPGRLFTQSILTQVRIVNLRTERVPTPANTTAVTIDGLHAASIFTFADDGSLAMNVDFIPQLAILNFESSLRDRSIAPELQRGAGSQGNPKVVALAEAWTIGSQRGWPQVEAIIQRLRSEYTHDPLAEVPEDTTDAVEHFLLESKRGPDYLFAASAAVMLSGLGYETRVISGLYVNPKNYERLTDLTAVFKEDLHFWLEVRSSEGREFTENGEIDGGSWITLEPTPGYELQYAPETFWAWVVRQSGNAYQAMIAHPIATLLWMVTCGLVVYLRLAIGELVLLGWWCLSHFVGDVGYLGRSTLLLIERRARLRKCPRPQGVPFVRWEVLAGQDDFLQLAAWSLYGDGLAAPCSVKEARTACARSVDRLRASLNGALRGKPDVAEMVLACLLARGHLLLEDLPGLGKTTLAKALALAVGGTFARVQCTPDLMPSDITGFSMFNQKTREFEFNEGPVFSDVLLADEINRTTPRTQSALFEAMAERQVTIDRVHRPLPSTFFVIATQNPIESHGAYPLPEAQLDRFAAKLSIGYPDRESELELLEADSKGQLGTDEVKPVLDPASLCRLQQRVMQTVVGEKVRRYLVDLAQATRTDSEIDVGLSPRGLITWQRVAQSRAFLRGRDFVSPEDVQDVATPVLGVRLLGNFSSSDEIVSRLLEEMPAAVDSIQTINVEIRDAIQSGNIDEAHELLHEMEHLVDELPDVAADTDLTEQDWKEIQKASEQLSEAFGKLDESFHVEDSDPQAVYDGVAESIDSAVEQISQRIPADADVPATGNSSSEHDHGVVAARYACGPSLIYCGIGLAGSILLVAIFPYSSLTDSMAHTDPMAPLQMLLVAIPAYATPLNVMMQVGGMFVHGNSVGAAYVLLALGAGANLGQLAWAYRMYGLKQATAFLAVFVVVVTAIAYSIEDPLYSAGEVDHPHTHAFDVYACPYTGNGSDLASKAWTKIREDARMYEVAGLAGVCFLIAVGAVLRVMDPENQLDSKLASWGERQRSDTESVFHADLPGPVLGAVSLIGLVAMSVAGCYVFYPAPEDTLQDLQIVKADALTYASSGDVENAVKSIERYDDLTRKLQVGYYLRNFELSEFQQARARVLRGRLERLKDLLEAEHDFDEVRDSNWEISESHRRVREAFTPQED</sequence>
<dbReference type="Pfam" id="PF07726">
    <property type="entry name" value="AAA_3"/>
    <property type="match status" value="1"/>
</dbReference>
<evidence type="ECO:0000313" key="8">
    <source>
        <dbReference type="Proteomes" id="UP001642464"/>
    </source>
</evidence>
<evidence type="ECO:0000256" key="3">
    <source>
        <dbReference type="SAM" id="Phobius"/>
    </source>
</evidence>
<evidence type="ECO:0000256" key="2">
    <source>
        <dbReference type="ARBA" id="ARBA00023444"/>
    </source>
</evidence>
<dbReference type="InterPro" id="IPR027417">
    <property type="entry name" value="P-loop_NTPase"/>
</dbReference>
<accession>A0ABP0PQB0</accession>
<comment type="caution">
    <text evidence="7">The sequence shown here is derived from an EMBL/GenBank/DDBJ whole genome shotgun (WGS) entry which is preliminary data.</text>
</comment>
<protein>
    <recommendedName>
        <fullName evidence="1">magnesium chelatase</fullName>
        <ecNumber evidence="1">6.6.1.1</ecNumber>
    </recommendedName>
</protein>
<feature type="transmembrane region" description="Helical" evidence="3">
    <location>
        <begin position="7"/>
        <end position="27"/>
    </location>
</feature>
<evidence type="ECO:0000259" key="6">
    <source>
        <dbReference type="Pfam" id="PF17863"/>
    </source>
</evidence>
<feature type="transmembrane region" description="Helical" evidence="3">
    <location>
        <begin position="1206"/>
        <end position="1227"/>
    </location>
</feature>
<feature type="domain" description="ChlI/MoxR AAA lid" evidence="6">
    <location>
        <begin position="968"/>
        <end position="1026"/>
    </location>
</feature>
<feature type="transmembrane region" description="Helical" evidence="3">
    <location>
        <begin position="1174"/>
        <end position="1194"/>
    </location>
</feature>
<dbReference type="SUPFAM" id="SSF54001">
    <property type="entry name" value="Cysteine proteinases"/>
    <property type="match status" value="1"/>
</dbReference>
<dbReference type="Gene3D" id="3.40.50.300">
    <property type="entry name" value="P-loop containing nucleotide triphosphate hydrolases"/>
    <property type="match status" value="1"/>
</dbReference>
<dbReference type="PANTHER" id="PTHR42759">
    <property type="entry name" value="MOXR FAMILY PROTEIN"/>
    <property type="match status" value="1"/>
</dbReference>
<organism evidence="7 8">
    <name type="scientific">Durusdinium trenchii</name>
    <dbReference type="NCBI Taxonomy" id="1381693"/>
    <lineage>
        <taxon>Eukaryota</taxon>
        <taxon>Sar</taxon>
        <taxon>Alveolata</taxon>
        <taxon>Dinophyceae</taxon>
        <taxon>Suessiales</taxon>
        <taxon>Symbiodiniaceae</taxon>
        <taxon>Durusdinium</taxon>
    </lineage>
</organism>
<dbReference type="Pfam" id="PF01841">
    <property type="entry name" value="Transglut_core"/>
    <property type="match status" value="1"/>
</dbReference>
<dbReference type="Pfam" id="PF17863">
    <property type="entry name" value="AAA_lid_2"/>
    <property type="match status" value="1"/>
</dbReference>
<keyword evidence="3" id="KW-0472">Membrane</keyword>
<evidence type="ECO:0000259" key="5">
    <source>
        <dbReference type="Pfam" id="PF07726"/>
    </source>
</evidence>